<dbReference type="AlphaFoldDB" id="A0A1F4VGD9"/>
<dbReference type="Proteomes" id="UP000177763">
    <property type="component" value="Unassembled WGS sequence"/>
</dbReference>
<feature type="binding site" evidence="7">
    <location>
        <position position="246"/>
    </location>
    <ligand>
        <name>ATP</name>
        <dbReference type="ChEBI" id="CHEBI:30616"/>
    </ligand>
</feature>
<dbReference type="EC" id="6.1.1.17" evidence="7"/>
<dbReference type="PANTHER" id="PTHR43311:SF2">
    <property type="entry name" value="GLUTAMATE--TRNA LIGASE, MITOCHONDRIAL-RELATED"/>
    <property type="match status" value="1"/>
</dbReference>
<dbReference type="GO" id="GO:0005737">
    <property type="term" value="C:cytoplasm"/>
    <property type="evidence" value="ECO:0007669"/>
    <property type="project" value="UniProtKB-SubCell"/>
</dbReference>
<dbReference type="PRINTS" id="PR00987">
    <property type="entry name" value="TRNASYNTHGLU"/>
</dbReference>
<feature type="domain" description="Glutamyl/glutaminyl-tRNA synthetase class Ib catalytic" evidence="8">
    <location>
        <begin position="1"/>
        <end position="313"/>
    </location>
</feature>
<dbReference type="GO" id="GO:0005524">
    <property type="term" value="F:ATP binding"/>
    <property type="evidence" value="ECO:0007669"/>
    <property type="project" value="UniProtKB-UniRule"/>
</dbReference>
<evidence type="ECO:0000256" key="4">
    <source>
        <dbReference type="ARBA" id="ARBA00022840"/>
    </source>
</evidence>
<feature type="domain" description="Aminoacyl-tRNA synthetase class I anticodon-binding" evidence="9">
    <location>
        <begin position="328"/>
        <end position="472"/>
    </location>
</feature>
<dbReference type="Gene3D" id="3.40.50.620">
    <property type="entry name" value="HUPs"/>
    <property type="match status" value="1"/>
</dbReference>
<evidence type="ECO:0000259" key="9">
    <source>
        <dbReference type="Pfam" id="PF19269"/>
    </source>
</evidence>
<dbReference type="InterPro" id="IPR020751">
    <property type="entry name" value="aa-tRNA-synth_I_codon-bd_sub2"/>
</dbReference>
<dbReference type="NCBIfam" id="TIGR00464">
    <property type="entry name" value="gltX_bact"/>
    <property type="match status" value="1"/>
</dbReference>
<dbReference type="Pfam" id="PF19269">
    <property type="entry name" value="Anticodon_2"/>
    <property type="match status" value="1"/>
</dbReference>
<keyword evidence="4 7" id="KW-0067">ATP-binding</keyword>
<dbReference type="HAMAP" id="MF_00022">
    <property type="entry name" value="Glu_tRNA_synth_type1"/>
    <property type="match status" value="1"/>
</dbReference>
<comment type="catalytic activity">
    <reaction evidence="7">
        <text>tRNA(Glu) + L-glutamate + ATP = L-glutamyl-tRNA(Glu) + AMP + diphosphate</text>
        <dbReference type="Rhea" id="RHEA:23540"/>
        <dbReference type="Rhea" id="RHEA-COMP:9663"/>
        <dbReference type="Rhea" id="RHEA-COMP:9680"/>
        <dbReference type="ChEBI" id="CHEBI:29985"/>
        <dbReference type="ChEBI" id="CHEBI:30616"/>
        <dbReference type="ChEBI" id="CHEBI:33019"/>
        <dbReference type="ChEBI" id="CHEBI:78442"/>
        <dbReference type="ChEBI" id="CHEBI:78520"/>
        <dbReference type="ChEBI" id="CHEBI:456215"/>
        <dbReference type="EC" id="6.1.1.17"/>
    </reaction>
</comment>
<reference evidence="10 11" key="1">
    <citation type="journal article" date="2016" name="Nat. Commun.">
        <title>Thousands of microbial genomes shed light on interconnected biogeochemical processes in an aquifer system.</title>
        <authorList>
            <person name="Anantharaman K."/>
            <person name="Brown C.T."/>
            <person name="Hug L.A."/>
            <person name="Sharon I."/>
            <person name="Castelle C.J."/>
            <person name="Probst A.J."/>
            <person name="Thomas B.C."/>
            <person name="Singh A."/>
            <person name="Wilkins M.J."/>
            <person name="Karaoz U."/>
            <person name="Brodie E.L."/>
            <person name="Williams K.H."/>
            <person name="Hubbard S.S."/>
            <person name="Banfield J.F."/>
        </authorList>
    </citation>
    <scope>NUCLEOTIDE SEQUENCE [LARGE SCALE GENOMIC DNA]</scope>
</reference>
<dbReference type="GO" id="GO:0006424">
    <property type="term" value="P:glutamyl-tRNA aminoacylation"/>
    <property type="evidence" value="ECO:0007669"/>
    <property type="project" value="UniProtKB-UniRule"/>
</dbReference>
<keyword evidence="7" id="KW-0963">Cytoplasm</keyword>
<accession>A0A1F4VGD9</accession>
<dbReference type="InterPro" id="IPR000924">
    <property type="entry name" value="Glu/Gln-tRNA-synth"/>
</dbReference>
<dbReference type="GO" id="GO:0000049">
    <property type="term" value="F:tRNA binding"/>
    <property type="evidence" value="ECO:0007669"/>
    <property type="project" value="InterPro"/>
</dbReference>
<dbReference type="InterPro" id="IPR020058">
    <property type="entry name" value="Glu/Gln-tRNA-synth_Ib_cat-dom"/>
</dbReference>
<evidence type="ECO:0000256" key="6">
    <source>
        <dbReference type="ARBA" id="ARBA00023146"/>
    </source>
</evidence>
<dbReference type="InterPro" id="IPR008925">
    <property type="entry name" value="aa_tRNA-synth_I_cd-bd_sf"/>
</dbReference>
<dbReference type="FunFam" id="3.40.50.620:FF:000045">
    <property type="entry name" value="Glutamate--tRNA ligase, mitochondrial"/>
    <property type="match status" value="1"/>
</dbReference>
<dbReference type="InterPro" id="IPR033910">
    <property type="entry name" value="GluRS_core"/>
</dbReference>
<comment type="caution">
    <text evidence="7">Lacks conserved residue(s) required for the propagation of feature annotation.</text>
</comment>
<evidence type="ECO:0000256" key="5">
    <source>
        <dbReference type="ARBA" id="ARBA00022917"/>
    </source>
</evidence>
<name>A0A1F4VGD9_UNCKA</name>
<dbReference type="GO" id="GO:0004818">
    <property type="term" value="F:glutamate-tRNA ligase activity"/>
    <property type="evidence" value="ECO:0007669"/>
    <property type="project" value="UniProtKB-UniRule"/>
</dbReference>
<gene>
    <name evidence="7" type="primary">gltX</name>
    <name evidence="10" type="ORF">A3H26_00230</name>
</gene>
<dbReference type="Gene3D" id="1.10.10.350">
    <property type="match status" value="1"/>
</dbReference>
<comment type="subcellular location">
    <subcellularLocation>
        <location evidence="7">Cytoplasm</location>
    </subcellularLocation>
</comment>
<dbReference type="PANTHER" id="PTHR43311">
    <property type="entry name" value="GLUTAMATE--TRNA LIGASE"/>
    <property type="match status" value="1"/>
</dbReference>
<dbReference type="EMBL" id="MEVN01000039">
    <property type="protein sequence ID" value="OGC56356.1"/>
    <property type="molecule type" value="Genomic_DNA"/>
</dbReference>
<evidence type="ECO:0000256" key="7">
    <source>
        <dbReference type="HAMAP-Rule" id="MF_00022"/>
    </source>
</evidence>
<dbReference type="SUPFAM" id="SSF48163">
    <property type="entry name" value="An anticodon-binding domain of class I aminoacyl-tRNA synthetases"/>
    <property type="match status" value="1"/>
</dbReference>
<keyword evidence="3 7" id="KW-0547">Nucleotide-binding</keyword>
<dbReference type="STRING" id="1802630.A3H26_00230"/>
<feature type="short sequence motif" description="'KMSKS' region" evidence="7">
    <location>
        <begin position="243"/>
        <end position="247"/>
    </location>
</feature>
<comment type="function">
    <text evidence="7">Catalyzes the attachment of glutamate to tRNA(Glu) in a two-step reaction: glutamate is first activated by ATP to form Glu-AMP and then transferred to the acceptor end of tRNA(Glu).</text>
</comment>
<comment type="subunit">
    <text evidence="7">Monomer.</text>
</comment>
<evidence type="ECO:0000259" key="8">
    <source>
        <dbReference type="Pfam" id="PF00749"/>
    </source>
</evidence>
<evidence type="ECO:0000256" key="1">
    <source>
        <dbReference type="ARBA" id="ARBA00007894"/>
    </source>
</evidence>
<organism evidence="10 11">
    <name type="scientific">candidate division WWE3 bacterium RIFCSPLOWO2_12_FULL_36_10</name>
    <dbReference type="NCBI Taxonomy" id="1802630"/>
    <lineage>
        <taxon>Bacteria</taxon>
        <taxon>Katanobacteria</taxon>
    </lineage>
</organism>
<dbReference type="InterPro" id="IPR014729">
    <property type="entry name" value="Rossmann-like_a/b/a_fold"/>
</dbReference>
<dbReference type="InterPro" id="IPR045462">
    <property type="entry name" value="aa-tRNA-synth_I_cd-bd"/>
</dbReference>
<dbReference type="SUPFAM" id="SSF52374">
    <property type="entry name" value="Nucleotidylyl transferase"/>
    <property type="match status" value="1"/>
</dbReference>
<evidence type="ECO:0000313" key="11">
    <source>
        <dbReference type="Proteomes" id="UP000177763"/>
    </source>
</evidence>
<evidence type="ECO:0000256" key="2">
    <source>
        <dbReference type="ARBA" id="ARBA00022598"/>
    </source>
</evidence>
<protein>
    <recommendedName>
        <fullName evidence="7">Glutamate--tRNA ligase</fullName>
        <ecNumber evidence="7">6.1.1.17</ecNumber>
    </recommendedName>
    <alternativeName>
        <fullName evidence="7">Glutamyl-tRNA synthetase</fullName>
        <shortName evidence="7">GluRS</shortName>
    </alternativeName>
</protein>
<dbReference type="GO" id="GO:0008270">
    <property type="term" value="F:zinc ion binding"/>
    <property type="evidence" value="ECO:0007669"/>
    <property type="project" value="InterPro"/>
</dbReference>
<comment type="similarity">
    <text evidence="1 7">Belongs to the class-I aminoacyl-tRNA synthetase family. Glutamate--tRNA ligase type 1 subfamily.</text>
</comment>
<evidence type="ECO:0000256" key="3">
    <source>
        <dbReference type="ARBA" id="ARBA00022741"/>
    </source>
</evidence>
<dbReference type="CDD" id="cd00808">
    <property type="entry name" value="GluRS_core"/>
    <property type="match status" value="1"/>
</dbReference>
<comment type="caution">
    <text evidence="10">The sequence shown here is derived from an EMBL/GenBank/DDBJ whole genome shotgun (WGS) entry which is preliminary data.</text>
</comment>
<keyword evidence="2 7" id="KW-0436">Ligase</keyword>
<sequence length="477" mass="55573">MVKTRMAPSPTGEYHIGHIRTVLYNYAFAKKNNGKFVIRIEDTDRERFVEGASDRILQVIKDYGFSWDEGPSFQSQRLEIYKKHALELIEKGNAYYCFCSEERLTKLREDQKAKGMPSTKYDKKCLLLSKDEVKSNLNEGLKYVIRLNVKPNEVIKWKDEVFGEIEINSNDLDDQVLLKSDGFPTYHLAVVVDDHLMEITHVIRGNDWIPSTPKHVLLYKYFGWELPVYIHLPNLKEAGENKKLSKRFGAVFATEFLEQGYLPEAVTNFLMFLGWNPGTEKEIYSMEEFINDFIVSKIHKTDLVVFDRDKLSWFNGYYIRNMPTIDLLKALREWSNKYSVDLGVEELGEKYVLKTLELVKERMKTLGEFIPLTSYFFRKPTVLADLLKKHAQGEEVKILESYTKLFESLKVWEKVELENKSHEILERSGFKPKQAFMTLRVAVSGTEATPPLFDTLEVLGKEEVLQRLKTALKLLER</sequence>
<dbReference type="Pfam" id="PF00749">
    <property type="entry name" value="tRNA-synt_1c"/>
    <property type="match status" value="1"/>
</dbReference>
<keyword evidence="5 7" id="KW-0648">Protein biosynthesis</keyword>
<dbReference type="InterPro" id="IPR004527">
    <property type="entry name" value="Glu-tRNA-ligase_bac/mito"/>
</dbReference>
<proteinExistence type="inferred from homology"/>
<dbReference type="InterPro" id="IPR049940">
    <property type="entry name" value="GluQ/Sye"/>
</dbReference>
<keyword evidence="6 7" id="KW-0030">Aminoacyl-tRNA synthetase</keyword>
<feature type="short sequence motif" description="'HIGH' region" evidence="7">
    <location>
        <begin position="8"/>
        <end position="18"/>
    </location>
</feature>
<evidence type="ECO:0000313" key="10">
    <source>
        <dbReference type="EMBL" id="OGC56356.1"/>
    </source>
</evidence>